<accession>A0A834BTA2</accession>
<dbReference type="InterPro" id="IPR003597">
    <property type="entry name" value="Ig_C1-set"/>
</dbReference>
<sequence>MNLVPEKYKLVSCWRKVSHKLYCLSVLAHEQSNSCIKNSLKRNSNTIVYHHTLTFQHSKTVSLLHLPFNHVTEQGTEQIVSLRRFLLCDWLFTLFSPPVSSVLEMSLTALLLITGAVCASSTTPSHVFHFIYGCYETDDVRVDLVVDEDTIGYADFNKQEMVWRLPYVPSGGKDLKKEAFKFARNSIAHCHSVLAKAKKADHGSPLHQEPPDISIYTRYKSEEGVLNTLFCSANHFYPPTINFTWTKNGVEVTEGLLNLRFSHNKDGTFRRISTLSFTPQRGDVYSCRVSHEALERPLVMTWESRIQRNPARVFFFASLLLCLAGIGTGFYFFTKKPKLCCVCR</sequence>
<dbReference type="InterPro" id="IPR003006">
    <property type="entry name" value="Ig/MHC_CS"/>
</dbReference>
<dbReference type="GO" id="GO:0042613">
    <property type="term" value="C:MHC class II protein complex"/>
    <property type="evidence" value="ECO:0007669"/>
    <property type="project" value="InterPro"/>
</dbReference>
<dbReference type="InterPro" id="IPR013783">
    <property type="entry name" value="Ig-like_fold"/>
</dbReference>
<dbReference type="SUPFAM" id="SSF48726">
    <property type="entry name" value="Immunoglobulin"/>
    <property type="match status" value="1"/>
</dbReference>
<name>A0A834BTA2_ORYME</name>
<dbReference type="SMART" id="SM00407">
    <property type="entry name" value="IGc1"/>
    <property type="match status" value="1"/>
</dbReference>
<dbReference type="SUPFAM" id="SSF54452">
    <property type="entry name" value="MHC antigen-recognition domain"/>
    <property type="match status" value="1"/>
</dbReference>
<evidence type="ECO:0000313" key="7">
    <source>
        <dbReference type="Proteomes" id="UP000646548"/>
    </source>
</evidence>
<comment type="caution">
    <text evidence="6">The sequence shown here is derived from an EMBL/GenBank/DDBJ whole genome shotgun (WGS) entry which is preliminary data.</text>
</comment>
<keyword evidence="4" id="KW-0472">Membrane</keyword>
<dbReference type="InterPro" id="IPR036179">
    <property type="entry name" value="Ig-like_dom_sf"/>
</dbReference>
<keyword evidence="3" id="KW-0393">Immunoglobulin domain</keyword>
<dbReference type="GO" id="GO:0006955">
    <property type="term" value="P:immune response"/>
    <property type="evidence" value="ECO:0007669"/>
    <property type="project" value="InterPro"/>
</dbReference>
<dbReference type="InterPro" id="IPR011162">
    <property type="entry name" value="MHC_I/II-like_Ag-recog"/>
</dbReference>
<keyword evidence="2" id="KW-0325">Glycoprotein</keyword>
<dbReference type="GO" id="GO:0019882">
    <property type="term" value="P:antigen processing and presentation"/>
    <property type="evidence" value="ECO:0007669"/>
    <property type="project" value="InterPro"/>
</dbReference>
<evidence type="ECO:0000256" key="1">
    <source>
        <dbReference type="ARBA" id="ARBA00007394"/>
    </source>
</evidence>
<evidence type="ECO:0000313" key="6">
    <source>
        <dbReference type="EMBL" id="KAF6715088.1"/>
    </source>
</evidence>
<evidence type="ECO:0000256" key="3">
    <source>
        <dbReference type="ARBA" id="ARBA00023319"/>
    </source>
</evidence>
<keyword evidence="4" id="KW-0812">Transmembrane</keyword>
<dbReference type="InterPro" id="IPR050160">
    <property type="entry name" value="MHC/Immunoglobulin"/>
</dbReference>
<dbReference type="Pfam" id="PF07654">
    <property type="entry name" value="C1-set"/>
    <property type="match status" value="1"/>
</dbReference>
<dbReference type="AlphaFoldDB" id="A0A834BTA2"/>
<evidence type="ECO:0000256" key="4">
    <source>
        <dbReference type="SAM" id="Phobius"/>
    </source>
</evidence>
<dbReference type="EMBL" id="WKFB01001175">
    <property type="protein sequence ID" value="KAF6715088.1"/>
    <property type="molecule type" value="Genomic_DNA"/>
</dbReference>
<feature type="transmembrane region" description="Helical" evidence="4">
    <location>
        <begin position="313"/>
        <end position="333"/>
    </location>
</feature>
<evidence type="ECO:0000256" key="2">
    <source>
        <dbReference type="ARBA" id="ARBA00023180"/>
    </source>
</evidence>
<dbReference type="PROSITE" id="PS50835">
    <property type="entry name" value="IG_LIKE"/>
    <property type="match status" value="1"/>
</dbReference>
<proteinExistence type="inferred from homology"/>
<dbReference type="InterPro" id="IPR001003">
    <property type="entry name" value="MHC_II_a_N"/>
</dbReference>
<evidence type="ECO:0000259" key="5">
    <source>
        <dbReference type="PROSITE" id="PS50835"/>
    </source>
</evidence>
<feature type="domain" description="Ig-like" evidence="5">
    <location>
        <begin position="211"/>
        <end position="299"/>
    </location>
</feature>
<dbReference type="SMART" id="SM00920">
    <property type="entry name" value="MHC_II_alpha"/>
    <property type="match status" value="1"/>
</dbReference>
<dbReference type="PROSITE" id="PS00290">
    <property type="entry name" value="IG_MHC"/>
    <property type="match status" value="1"/>
</dbReference>
<comment type="similarity">
    <text evidence="1">Belongs to the MHC class II family.</text>
</comment>
<protein>
    <submittedName>
        <fullName evidence="6">H-2 class II histocompatibility antigen, A-D alpha chain</fullName>
    </submittedName>
</protein>
<reference evidence="6" key="1">
    <citation type="journal article" name="BMC Genomics">
        <title>Long-read sequencing and de novo genome assembly of marine medaka (Oryzias melastigma).</title>
        <authorList>
            <person name="Liang P."/>
            <person name="Saqib H.S.A."/>
            <person name="Ni X."/>
            <person name="Shen Y."/>
        </authorList>
    </citation>
    <scope>NUCLEOTIDE SEQUENCE</scope>
    <source>
        <strain evidence="6">Bigg-433</strain>
    </source>
</reference>
<keyword evidence="4" id="KW-1133">Transmembrane helix</keyword>
<dbReference type="PANTHER" id="PTHR19944">
    <property type="entry name" value="MHC CLASS II-RELATED"/>
    <property type="match status" value="1"/>
</dbReference>
<dbReference type="Proteomes" id="UP000646548">
    <property type="component" value="Unassembled WGS sequence"/>
</dbReference>
<dbReference type="Gene3D" id="2.60.40.10">
    <property type="entry name" value="Immunoglobulins"/>
    <property type="match status" value="1"/>
</dbReference>
<organism evidence="6 7">
    <name type="scientific">Oryzias melastigma</name>
    <name type="common">Marine medaka</name>
    <dbReference type="NCBI Taxonomy" id="30732"/>
    <lineage>
        <taxon>Eukaryota</taxon>
        <taxon>Metazoa</taxon>
        <taxon>Chordata</taxon>
        <taxon>Craniata</taxon>
        <taxon>Vertebrata</taxon>
        <taxon>Euteleostomi</taxon>
        <taxon>Actinopterygii</taxon>
        <taxon>Neopterygii</taxon>
        <taxon>Teleostei</taxon>
        <taxon>Neoteleostei</taxon>
        <taxon>Acanthomorphata</taxon>
        <taxon>Ovalentaria</taxon>
        <taxon>Atherinomorphae</taxon>
        <taxon>Beloniformes</taxon>
        <taxon>Adrianichthyidae</taxon>
        <taxon>Oryziinae</taxon>
        <taxon>Oryzias</taxon>
    </lineage>
</organism>
<dbReference type="PANTHER" id="PTHR19944:SF86">
    <property type="entry name" value="HLA CLASS II HISTOCOMPATIBILITY ANTIGEN, DR ALPHA CHAIN"/>
    <property type="match status" value="1"/>
</dbReference>
<dbReference type="InterPro" id="IPR007110">
    <property type="entry name" value="Ig-like_dom"/>
</dbReference>
<gene>
    <name evidence="6" type="ORF">FQA47_015166</name>
</gene>